<name>A0A6H5H739_9HEMI</name>
<evidence type="ECO:0000313" key="3">
    <source>
        <dbReference type="Proteomes" id="UP000479000"/>
    </source>
</evidence>
<evidence type="ECO:0000313" key="1">
    <source>
        <dbReference type="EMBL" id="CAB0013480.1"/>
    </source>
</evidence>
<gene>
    <name evidence="1" type="ORF">NTEN_LOCUS18091</name>
    <name evidence="2" type="ORF">NTEN_LOCUS18093</name>
</gene>
<dbReference type="AlphaFoldDB" id="A0A6H5H739"/>
<sequence length="61" mass="6982">MSRKAKKEDIGTKKNSSSTLPKRRVVIVKALWIRRCSTTSYPKSPDCRNALWMSTLLQTDV</sequence>
<dbReference type="Proteomes" id="UP000479000">
    <property type="component" value="Unassembled WGS sequence"/>
</dbReference>
<feature type="non-terminal residue" evidence="1">
    <location>
        <position position="61"/>
    </location>
</feature>
<dbReference type="EMBL" id="CADCXU010026777">
    <property type="protein sequence ID" value="CAB0013480.1"/>
    <property type="molecule type" value="Genomic_DNA"/>
</dbReference>
<evidence type="ECO:0000313" key="2">
    <source>
        <dbReference type="EMBL" id="CAB0013482.1"/>
    </source>
</evidence>
<keyword evidence="3" id="KW-1185">Reference proteome</keyword>
<organism evidence="1 3">
    <name type="scientific">Nesidiocoris tenuis</name>
    <dbReference type="NCBI Taxonomy" id="355587"/>
    <lineage>
        <taxon>Eukaryota</taxon>
        <taxon>Metazoa</taxon>
        <taxon>Ecdysozoa</taxon>
        <taxon>Arthropoda</taxon>
        <taxon>Hexapoda</taxon>
        <taxon>Insecta</taxon>
        <taxon>Pterygota</taxon>
        <taxon>Neoptera</taxon>
        <taxon>Paraneoptera</taxon>
        <taxon>Hemiptera</taxon>
        <taxon>Heteroptera</taxon>
        <taxon>Panheteroptera</taxon>
        <taxon>Cimicomorpha</taxon>
        <taxon>Miridae</taxon>
        <taxon>Dicyphina</taxon>
        <taxon>Nesidiocoris</taxon>
    </lineage>
</organism>
<reference evidence="1 3" key="1">
    <citation type="submission" date="2020-02" db="EMBL/GenBank/DDBJ databases">
        <authorList>
            <person name="Ferguson B K."/>
        </authorList>
    </citation>
    <scope>NUCLEOTIDE SEQUENCE [LARGE SCALE GENOMIC DNA]</scope>
</reference>
<proteinExistence type="predicted"/>
<accession>A0A6H5H739</accession>
<dbReference type="EMBL" id="CADCXU010026778">
    <property type="protein sequence ID" value="CAB0013482.1"/>
    <property type="molecule type" value="Genomic_DNA"/>
</dbReference>
<protein>
    <submittedName>
        <fullName evidence="1">Uncharacterized protein</fullName>
    </submittedName>
</protein>